<protein>
    <recommendedName>
        <fullName evidence="5">Zinc finger PHD-type domain-containing protein</fullName>
    </recommendedName>
</protein>
<dbReference type="SMART" id="SM00249">
    <property type="entry name" value="PHD"/>
    <property type="match status" value="5"/>
</dbReference>
<gene>
    <name evidence="7" type="ORF">BRAA05T19963Z</name>
    <name evidence="6" type="ORF">BRAPAZ1V2_A05P10320.2</name>
</gene>
<dbReference type="InterPro" id="IPR053192">
    <property type="entry name" value="Vacuole_Formation_Reg"/>
</dbReference>
<dbReference type="Gramene" id="A05p10320.2_BraZ1">
    <property type="protein sequence ID" value="A05p10320.2_BraZ1.CDS.1"/>
    <property type="gene ID" value="A05g10320.2_BraZ1"/>
</dbReference>
<feature type="domain" description="Zinc finger PHD-type" evidence="5">
    <location>
        <begin position="363"/>
        <end position="425"/>
    </location>
</feature>
<dbReference type="Pfam" id="PF03107">
    <property type="entry name" value="C1_2"/>
    <property type="match status" value="6"/>
</dbReference>
<name>A0A3P5YT06_BRACM</name>
<keyword evidence="3" id="KW-0863">Zinc-finger</keyword>
<feature type="domain" description="Zinc finger PHD-type" evidence="5">
    <location>
        <begin position="166"/>
        <end position="208"/>
    </location>
</feature>
<dbReference type="EMBL" id="LS974621">
    <property type="protein sequence ID" value="CAG7874511.1"/>
    <property type="molecule type" value="Genomic_DNA"/>
</dbReference>
<evidence type="ECO:0000313" key="6">
    <source>
        <dbReference type="EMBL" id="CAG7874511.1"/>
    </source>
</evidence>
<keyword evidence="4" id="KW-0862">Zinc</keyword>
<accession>A0A3P5YT06</accession>
<organism evidence="7">
    <name type="scientific">Brassica campestris</name>
    <name type="common">Field mustard</name>
    <dbReference type="NCBI Taxonomy" id="3711"/>
    <lineage>
        <taxon>Eukaryota</taxon>
        <taxon>Viridiplantae</taxon>
        <taxon>Streptophyta</taxon>
        <taxon>Embryophyta</taxon>
        <taxon>Tracheophyta</taxon>
        <taxon>Spermatophyta</taxon>
        <taxon>Magnoliopsida</taxon>
        <taxon>eudicotyledons</taxon>
        <taxon>Gunneridae</taxon>
        <taxon>Pentapetalae</taxon>
        <taxon>rosids</taxon>
        <taxon>malvids</taxon>
        <taxon>Brassicales</taxon>
        <taxon>Brassicaceae</taxon>
        <taxon>Brassiceae</taxon>
        <taxon>Brassica</taxon>
    </lineage>
</organism>
<proteinExistence type="predicted"/>
<evidence type="ECO:0000256" key="1">
    <source>
        <dbReference type="ARBA" id="ARBA00022723"/>
    </source>
</evidence>
<evidence type="ECO:0000256" key="2">
    <source>
        <dbReference type="ARBA" id="ARBA00022737"/>
    </source>
</evidence>
<dbReference type="AlphaFoldDB" id="A0A3P5YT06"/>
<dbReference type="InterPro" id="IPR004146">
    <property type="entry name" value="DC1"/>
</dbReference>
<dbReference type="InterPro" id="IPR013083">
    <property type="entry name" value="Znf_RING/FYVE/PHD"/>
</dbReference>
<reference evidence="7" key="1">
    <citation type="submission" date="2018-11" db="EMBL/GenBank/DDBJ databases">
        <authorList>
            <consortium name="Genoscope - CEA"/>
            <person name="William W."/>
        </authorList>
    </citation>
    <scope>NUCLEOTIDE SEQUENCE</scope>
</reference>
<dbReference type="PANTHER" id="PTHR32410">
    <property type="entry name" value="CYSTEINE/HISTIDINE-RICH C1 DOMAIN FAMILY PROTEIN"/>
    <property type="match status" value="1"/>
</dbReference>
<dbReference type="InterPro" id="IPR054483">
    <property type="entry name" value="DC1-like_CT"/>
</dbReference>
<evidence type="ECO:0000256" key="4">
    <source>
        <dbReference type="ARBA" id="ARBA00022833"/>
    </source>
</evidence>
<dbReference type="InterPro" id="IPR046349">
    <property type="entry name" value="C1-like_sf"/>
</dbReference>
<feature type="domain" description="Zinc finger PHD-type" evidence="5">
    <location>
        <begin position="109"/>
        <end position="160"/>
    </location>
</feature>
<evidence type="ECO:0000259" key="5">
    <source>
        <dbReference type="SMART" id="SM00249"/>
    </source>
</evidence>
<dbReference type="Gene3D" id="3.30.40.10">
    <property type="entry name" value="Zinc/RING finger domain, C3HC4 (zinc finger)"/>
    <property type="match status" value="1"/>
</dbReference>
<feature type="domain" description="Zinc finger PHD-type" evidence="5">
    <location>
        <begin position="221"/>
        <end position="281"/>
    </location>
</feature>
<evidence type="ECO:0000256" key="3">
    <source>
        <dbReference type="ARBA" id="ARBA00022771"/>
    </source>
</evidence>
<dbReference type="SUPFAM" id="SSF57889">
    <property type="entry name" value="Cysteine-rich domain"/>
    <property type="match status" value="5"/>
</dbReference>
<dbReference type="EMBL" id="LR031570">
    <property type="protein sequence ID" value="VDC70249.1"/>
    <property type="molecule type" value="Genomic_DNA"/>
</dbReference>
<dbReference type="Pfam" id="PF22926">
    <property type="entry name" value="C1-like_CT"/>
    <property type="match status" value="1"/>
</dbReference>
<sequence>MDVAGEFHRIEKDGKLYFEYHHSKYHPIPQIQSLSSSNETIINNHTSQSLFVCPVTRCRVALNESPDRSTFSPIFSSPEYLFSTIDHDLYHSLLPLFWCNNKDFEIDGGCDICKGLNSGTDYYLCDYCNGKYHRECVQSPLKIKSPYHLQHSLQLCFYCPSARIIECLVCGRTISRLLYYCDICRVFMHSVCVMKPIPFVIDLPKRHDHPLTFFPRQTSLTCNVCGLLRKMYPTYICVTCNFVAHKDCMYFPRIIQISRHRHRISYKSSLPSGEWLCGVCRQNIEIDYGAYSCDKCCDYVVHSICALGKDVCDGEDLEGVPEEDDITLGVESFDVISEGVILHFLHDHHLYLQESILYDENKFCQACVLPIFEGNIYSCIECGFILHETCAQSRRKLQHALHPHPLTLRHVNPYEYVGFTCDACDRLCGGFIYGCHLKECDFDLDIRCASISEPVDYQGHEHPLYLALNSEEQPVCHVCQIKCEKQLNCIICNFIICIKCTTLPYKVRYKHDKHFLRVLWEEEICDKSWCEVCEHDLRNTNTNVIYWCDECCITVHVECLFGDDPYLKHGQFLKENGIRLQILWKSNISRPSCNYCKNRCQHKMFMRDDIVACSKRCALSNS</sequence>
<feature type="domain" description="Zinc finger PHD-type" evidence="5">
    <location>
        <begin position="529"/>
        <end position="597"/>
    </location>
</feature>
<dbReference type="Proteomes" id="UP000694005">
    <property type="component" value="Chromosome A05"/>
</dbReference>
<keyword evidence="1" id="KW-0479">Metal-binding</keyword>
<dbReference type="PANTHER" id="PTHR32410:SF181">
    <property type="entry name" value="CYSTEINE_HISTIDINE-RICH C1 DOMAIN FAMILY PROTEIN"/>
    <property type="match status" value="1"/>
</dbReference>
<evidence type="ECO:0000313" key="7">
    <source>
        <dbReference type="EMBL" id="VDC70249.1"/>
    </source>
</evidence>
<dbReference type="GO" id="GO:0008270">
    <property type="term" value="F:zinc ion binding"/>
    <property type="evidence" value="ECO:0007669"/>
    <property type="project" value="UniProtKB-KW"/>
</dbReference>
<keyword evidence="2" id="KW-0677">Repeat</keyword>
<dbReference type="InterPro" id="IPR001965">
    <property type="entry name" value="Znf_PHD"/>
</dbReference>